<reference evidence="19" key="2">
    <citation type="submission" date="2015-01" db="EMBL/GenBank/DDBJ databases">
        <title>Evolutionary Origins and Diversification of the Mycorrhizal Mutualists.</title>
        <authorList>
            <consortium name="DOE Joint Genome Institute"/>
            <consortium name="Mycorrhizal Genomics Consortium"/>
            <person name="Kohler A."/>
            <person name="Kuo A."/>
            <person name="Nagy L.G."/>
            <person name="Floudas D."/>
            <person name="Copeland A."/>
            <person name="Barry K.W."/>
            <person name="Cichocki N."/>
            <person name="Veneault-Fourrey C."/>
            <person name="LaButti K."/>
            <person name="Lindquist E.A."/>
            <person name="Lipzen A."/>
            <person name="Lundell T."/>
            <person name="Morin E."/>
            <person name="Murat C."/>
            <person name="Riley R."/>
            <person name="Ohm R."/>
            <person name="Sun H."/>
            <person name="Tunlid A."/>
            <person name="Henrissat B."/>
            <person name="Grigoriev I.V."/>
            <person name="Hibbett D.S."/>
            <person name="Martin F."/>
        </authorList>
    </citation>
    <scope>NUCLEOTIDE SEQUENCE [LARGE SCALE GENOMIC DNA]</scope>
    <source>
        <strain evidence="19">LaAM-08-1</strain>
    </source>
</reference>
<dbReference type="Pfam" id="PF00225">
    <property type="entry name" value="Kinesin"/>
    <property type="match status" value="1"/>
</dbReference>
<sequence length="1108" mass="123487">MATRRPASSRARLNNNTAVPQPPPPRSRSVMSKTTLPHTTDDGPNSLTASSSRQGASDSAAANIQVVIRCRRRSDREVQENSPIIVSSDAVKSKEISIEASVPLSSLGVVTLPPSRTYPFDLVFGPEADQAMIYHDVVSPMLDQVLMGYNCTLFAYGQTGTGKTYTMQGDLTSTPMGNPSPNAGMIPRVLFRLFHQLDSSRSDYSVKVSYVELYNEELRDLLANDLSGPIGSTQPMGMAAKDKAPDGGLKIFDDAHKRGVFIQGLEEIPVKNSKDALALLTKGSERRQIAATNFNDHSSRSHSVFSITVHTKDTTLGEDLLKIGKLHLVDLAGSENIGRSGAENKRAREAGMINQSLLTLGRVINALVDKAQHVAYSESKLTRLLQDSLGGHTKTCIIATISPARSNVEETLSTLDYALRAKSIRNKPELNQRMTRNSLLKEYVSEIERLKADLLAARERNGIFFSEESWNQLNAEQELKQAEILEAKKRVQIVESQMRNVREEFEQSIALLMKRDNELKETKDKLKEAENSLVDRERKLETAIGALEEEEIVRKTYQATEVVLDEVATGLKRTTAQGLSDIQRLFEKLDRKASVLNTNKQIVTSNESIITSTVGTVANALADFTRAFSQSMSKLRTETEQFRSSELKKLLDHTEQIDDQFRRTRELLDFIQSQNNLEKEGTDKAYRDLQLNHQIFESEFLGRVKTLKTTFEQMCCQTIAAGNSQALAMETSLDALHTLMDGVLRQATDDITEDGRAISEVKALADAAASEEIARLKQQNEELSRLLDRGRVDAEKAKDELVKRVSGLLGDFLNERQVSLKTAIEDVQAGNAKAAESHQSALKKQHEIWRDMESRVLSSESVINRTGKDLKRLRDGTFKQAQGMRDTLKSGLGDLERSLDDSVESHSSWTRNQLLLTINSGKNAFEEQIHTKRARLEAMDTLQTDLETNHSILREGLVSTSQHVELFSKQITSTTSDLGRTSGSYYNATKRHLNSIQHASSTLATEGTKEDIPTGTTPRKRTWNYVDQWELTKDREDILNAWRERLVPPKEALVEDDECEENSEVTALVITPECGEVKGAGDDIGTIGTLMDSRKRNVSTSRYSRRAR</sequence>
<dbReference type="AlphaFoldDB" id="A0A0C9YKM2"/>
<dbReference type="PANTHER" id="PTHR47970">
    <property type="entry name" value="KINESIN-LIKE PROTEIN KIF11"/>
    <property type="match status" value="1"/>
</dbReference>
<feature type="region of interest" description="Disordered" evidence="16">
    <location>
        <begin position="1"/>
        <end position="58"/>
    </location>
</feature>
<evidence type="ECO:0000313" key="18">
    <source>
        <dbReference type="EMBL" id="KIK08608.1"/>
    </source>
</evidence>
<accession>A0A0C9YKM2</accession>
<dbReference type="GO" id="GO:0000073">
    <property type="term" value="P:initial mitotic spindle pole body separation"/>
    <property type="evidence" value="ECO:0007669"/>
    <property type="project" value="UniProtKB-ARBA"/>
</dbReference>
<evidence type="ECO:0000256" key="8">
    <source>
        <dbReference type="ARBA" id="ARBA00022840"/>
    </source>
</evidence>
<dbReference type="STRING" id="1095629.A0A0C9YKM2"/>
<dbReference type="GO" id="GO:0008574">
    <property type="term" value="F:plus-end-directed microtubule motor activity"/>
    <property type="evidence" value="ECO:0007669"/>
    <property type="project" value="TreeGrafter"/>
</dbReference>
<feature type="domain" description="Kinesin motor" evidence="17">
    <location>
        <begin position="63"/>
        <end position="424"/>
    </location>
</feature>
<keyword evidence="5" id="KW-0493">Microtubule</keyword>
<keyword evidence="6 14" id="KW-0547">Nucleotide-binding</keyword>
<evidence type="ECO:0000256" key="1">
    <source>
        <dbReference type="ARBA" id="ARBA00004245"/>
    </source>
</evidence>
<dbReference type="GO" id="GO:0072686">
    <property type="term" value="C:mitotic spindle"/>
    <property type="evidence" value="ECO:0007669"/>
    <property type="project" value="TreeGrafter"/>
</dbReference>
<feature type="binding site" evidence="14">
    <location>
        <begin position="157"/>
        <end position="164"/>
    </location>
    <ligand>
        <name>ATP</name>
        <dbReference type="ChEBI" id="CHEBI:30616"/>
    </ligand>
</feature>
<dbReference type="HOGENOM" id="CLU_001485_33_2_1"/>
<reference evidence="18 19" key="1">
    <citation type="submission" date="2014-04" db="EMBL/GenBank/DDBJ databases">
        <authorList>
            <consortium name="DOE Joint Genome Institute"/>
            <person name="Kuo A."/>
            <person name="Kohler A."/>
            <person name="Nagy L.G."/>
            <person name="Floudas D."/>
            <person name="Copeland A."/>
            <person name="Barry K.W."/>
            <person name="Cichocki N."/>
            <person name="Veneault-Fourrey C."/>
            <person name="LaButti K."/>
            <person name="Lindquist E.A."/>
            <person name="Lipzen A."/>
            <person name="Lundell T."/>
            <person name="Morin E."/>
            <person name="Murat C."/>
            <person name="Sun H."/>
            <person name="Tunlid A."/>
            <person name="Henrissat B."/>
            <person name="Grigoriev I.V."/>
            <person name="Hibbett D.S."/>
            <person name="Martin F."/>
            <person name="Nordberg H.P."/>
            <person name="Cantor M.N."/>
            <person name="Hua S.X."/>
        </authorList>
    </citation>
    <scope>NUCLEOTIDE SEQUENCE [LARGE SCALE GENOMIC DNA]</scope>
    <source>
        <strain evidence="18 19">LaAM-08-1</strain>
    </source>
</reference>
<feature type="coiled-coil region" evidence="15">
    <location>
        <begin position="484"/>
        <end position="539"/>
    </location>
</feature>
<dbReference type="GO" id="GO:0008017">
    <property type="term" value="F:microtubule binding"/>
    <property type="evidence" value="ECO:0007669"/>
    <property type="project" value="InterPro"/>
</dbReference>
<dbReference type="InterPro" id="IPR047241">
    <property type="entry name" value="KIF11-like_kin_motor_dom"/>
</dbReference>
<keyword evidence="12" id="KW-0131">Cell cycle</keyword>
<evidence type="ECO:0000256" key="12">
    <source>
        <dbReference type="ARBA" id="ARBA00023306"/>
    </source>
</evidence>
<keyword evidence="7" id="KW-0498">Mitosis</keyword>
<dbReference type="PRINTS" id="PR00380">
    <property type="entry name" value="KINESINHEAVY"/>
</dbReference>
<dbReference type="InterPro" id="IPR047149">
    <property type="entry name" value="KIF11-like"/>
</dbReference>
<dbReference type="InterPro" id="IPR027417">
    <property type="entry name" value="P-loop_NTPase"/>
</dbReference>
<feature type="coiled-coil region" evidence="15">
    <location>
        <begin position="766"/>
        <end position="800"/>
    </location>
</feature>
<keyword evidence="3" id="KW-0597">Phosphoprotein</keyword>
<keyword evidence="2" id="KW-0963">Cytoplasm</keyword>
<evidence type="ECO:0000256" key="6">
    <source>
        <dbReference type="ARBA" id="ARBA00022741"/>
    </source>
</evidence>
<gene>
    <name evidence="18" type="ORF">K443DRAFT_672138</name>
</gene>
<organism evidence="18 19">
    <name type="scientific">Laccaria amethystina LaAM-08-1</name>
    <dbReference type="NCBI Taxonomy" id="1095629"/>
    <lineage>
        <taxon>Eukaryota</taxon>
        <taxon>Fungi</taxon>
        <taxon>Dikarya</taxon>
        <taxon>Basidiomycota</taxon>
        <taxon>Agaricomycotina</taxon>
        <taxon>Agaricomycetes</taxon>
        <taxon>Agaricomycetidae</taxon>
        <taxon>Agaricales</taxon>
        <taxon>Agaricineae</taxon>
        <taxon>Hydnangiaceae</taxon>
        <taxon>Laccaria</taxon>
    </lineage>
</organism>
<keyword evidence="11" id="KW-0206">Cytoskeleton</keyword>
<dbReference type="GO" id="GO:0007018">
    <property type="term" value="P:microtubule-based movement"/>
    <property type="evidence" value="ECO:0007669"/>
    <property type="project" value="InterPro"/>
</dbReference>
<dbReference type="SUPFAM" id="SSF52540">
    <property type="entry name" value="P-loop containing nucleoside triphosphate hydrolases"/>
    <property type="match status" value="1"/>
</dbReference>
<dbReference type="InterPro" id="IPR036961">
    <property type="entry name" value="Kinesin_motor_dom_sf"/>
</dbReference>
<evidence type="ECO:0000256" key="9">
    <source>
        <dbReference type="ARBA" id="ARBA00023054"/>
    </source>
</evidence>
<dbReference type="CDD" id="cd01364">
    <property type="entry name" value="KISc_BimC_Eg5"/>
    <property type="match status" value="1"/>
</dbReference>
<evidence type="ECO:0000313" key="19">
    <source>
        <dbReference type="Proteomes" id="UP000054477"/>
    </source>
</evidence>
<dbReference type="SMART" id="SM00129">
    <property type="entry name" value="KISc"/>
    <property type="match status" value="1"/>
</dbReference>
<dbReference type="PROSITE" id="PS00411">
    <property type="entry name" value="KINESIN_MOTOR_1"/>
    <property type="match status" value="1"/>
</dbReference>
<evidence type="ECO:0000256" key="13">
    <source>
        <dbReference type="ARBA" id="ARBA00034704"/>
    </source>
</evidence>
<evidence type="ECO:0000256" key="7">
    <source>
        <dbReference type="ARBA" id="ARBA00022776"/>
    </source>
</evidence>
<dbReference type="InterPro" id="IPR001752">
    <property type="entry name" value="Kinesin_motor_dom"/>
</dbReference>
<comment type="subcellular location">
    <subcellularLocation>
        <location evidence="1">Cytoplasm</location>
        <location evidence="1">Cytoskeleton</location>
    </subcellularLocation>
</comment>
<keyword evidence="8 14" id="KW-0067">ATP-binding</keyword>
<feature type="compositionally biased region" description="Polar residues" evidence="16">
    <location>
        <begin position="29"/>
        <end position="58"/>
    </location>
</feature>
<evidence type="ECO:0000256" key="2">
    <source>
        <dbReference type="ARBA" id="ARBA00022490"/>
    </source>
</evidence>
<dbReference type="PANTHER" id="PTHR47970:SF12">
    <property type="entry name" value="KINESIN FAMILY MEMBER 11"/>
    <property type="match status" value="1"/>
</dbReference>
<keyword evidence="10 14" id="KW-0505">Motor protein</keyword>
<evidence type="ECO:0000259" key="17">
    <source>
        <dbReference type="PROSITE" id="PS50067"/>
    </source>
</evidence>
<dbReference type="GO" id="GO:0005524">
    <property type="term" value="F:ATP binding"/>
    <property type="evidence" value="ECO:0007669"/>
    <property type="project" value="UniProtKB-UniRule"/>
</dbReference>
<dbReference type="Pfam" id="PF13931">
    <property type="entry name" value="Microtub_bind"/>
    <property type="match status" value="1"/>
</dbReference>
<dbReference type="InterPro" id="IPR025901">
    <property type="entry name" value="Kinesin-assoc_MT-bd_dom"/>
</dbReference>
<evidence type="ECO:0000256" key="4">
    <source>
        <dbReference type="ARBA" id="ARBA00022618"/>
    </source>
</evidence>
<dbReference type="Gene3D" id="3.40.850.10">
    <property type="entry name" value="Kinesin motor domain"/>
    <property type="match status" value="1"/>
</dbReference>
<proteinExistence type="inferred from homology"/>
<evidence type="ECO:0000256" key="11">
    <source>
        <dbReference type="ARBA" id="ARBA00023212"/>
    </source>
</evidence>
<dbReference type="FunFam" id="3.40.850.10:FF:000051">
    <property type="entry name" value="Kinesin-like protein bimC"/>
    <property type="match status" value="1"/>
</dbReference>
<dbReference type="GO" id="GO:0005876">
    <property type="term" value="C:spindle microtubule"/>
    <property type="evidence" value="ECO:0007669"/>
    <property type="project" value="TreeGrafter"/>
</dbReference>
<comment type="similarity">
    <text evidence="13">Belongs to the TRAFAC class myosin-kinesin ATPase superfamily. Kinesin family. KIN-5/BimC subfamily.</text>
</comment>
<dbReference type="GO" id="GO:0005634">
    <property type="term" value="C:nucleus"/>
    <property type="evidence" value="ECO:0007669"/>
    <property type="project" value="TreeGrafter"/>
</dbReference>
<evidence type="ECO:0000256" key="10">
    <source>
        <dbReference type="ARBA" id="ARBA00023175"/>
    </source>
</evidence>
<dbReference type="InterPro" id="IPR019821">
    <property type="entry name" value="Kinesin_motor_CS"/>
</dbReference>
<keyword evidence="4" id="KW-0132">Cell division</keyword>
<evidence type="ECO:0000256" key="5">
    <source>
        <dbReference type="ARBA" id="ARBA00022701"/>
    </source>
</evidence>
<keyword evidence="19" id="KW-1185">Reference proteome</keyword>
<evidence type="ECO:0000256" key="14">
    <source>
        <dbReference type="PROSITE-ProRule" id="PRU00283"/>
    </source>
</evidence>
<dbReference type="OrthoDB" id="3176171at2759"/>
<dbReference type="GO" id="GO:0051301">
    <property type="term" value="P:cell division"/>
    <property type="evidence" value="ECO:0007669"/>
    <property type="project" value="UniProtKB-KW"/>
</dbReference>
<name>A0A0C9YKM2_9AGAR</name>
<evidence type="ECO:0000256" key="16">
    <source>
        <dbReference type="SAM" id="MobiDB-lite"/>
    </source>
</evidence>
<dbReference type="PROSITE" id="PS50067">
    <property type="entry name" value="KINESIN_MOTOR_2"/>
    <property type="match status" value="1"/>
</dbReference>
<keyword evidence="9 15" id="KW-0175">Coiled coil</keyword>
<evidence type="ECO:0000256" key="3">
    <source>
        <dbReference type="ARBA" id="ARBA00022553"/>
    </source>
</evidence>
<evidence type="ECO:0000256" key="15">
    <source>
        <dbReference type="SAM" id="Coils"/>
    </source>
</evidence>
<protein>
    <recommendedName>
        <fullName evidence="17">Kinesin motor domain-containing protein</fullName>
    </recommendedName>
</protein>
<dbReference type="EMBL" id="KN838541">
    <property type="protein sequence ID" value="KIK08608.1"/>
    <property type="molecule type" value="Genomic_DNA"/>
</dbReference>
<dbReference type="Proteomes" id="UP000054477">
    <property type="component" value="Unassembled WGS sequence"/>
</dbReference>